<sequence length="517" mass="58832">MSLKNNKSISSLQLSEILVTLKPLIHLFVILIRILQWKPINNNNHQTGNNNNKTNPMLLVLLLWTVLCFHHKFLLGIVVPTLIITGLLPKMISMTTTTITKTTPPPSKIRFGARRSSCSTDQNLEDDDPIMTEIIEELAELAKLYTLWRYEITYLHYDHTTTGKKKNFTPLRVLDRKTLIMASCLILFWQWILHTSRVCPMVWFAGCLFLTWWSPWVHMLRHMIQQRKMAILTATAIHTTKTNTGTKTTPLTTTTLSNTMDDDPFSPKQELDRLYCFSVYEHQRWWLHRGWSKLLLPHDRPNWSDEYLEPTPSIDTFNLPPPSHSSHWIWVDPSWLPDKSGVKDDDGWEYGNWDWNGWNNKSTGLTVLTRRRRWIRCARRIEEECINNDTFHDNTNNNDDDAAESIASYSSSSADMIVATTAAGAAECIQAALLSSSPKSTTTTSSSCSSPSLHFSPKPRPTSLLTHRTLSSITTISSSTSTSSSLTTSYGSPTFSTSSSPITTTAKDCGTHFWLHR</sequence>
<name>A0AAD5JYC2_9FUNG</name>
<keyword evidence="4 6" id="KW-0472">Membrane</keyword>
<proteinExistence type="predicted"/>
<evidence type="ECO:0000256" key="2">
    <source>
        <dbReference type="ARBA" id="ARBA00022692"/>
    </source>
</evidence>
<evidence type="ECO:0000256" key="3">
    <source>
        <dbReference type="ARBA" id="ARBA00022989"/>
    </source>
</evidence>
<evidence type="ECO:0000313" key="9">
    <source>
        <dbReference type="Proteomes" id="UP001209540"/>
    </source>
</evidence>
<dbReference type="GO" id="GO:0007031">
    <property type="term" value="P:peroxisome organization"/>
    <property type="evidence" value="ECO:0007669"/>
    <property type="project" value="UniProtKB-ARBA"/>
</dbReference>
<dbReference type="GO" id="GO:0005778">
    <property type="term" value="C:peroxisomal membrane"/>
    <property type="evidence" value="ECO:0007669"/>
    <property type="project" value="TreeGrafter"/>
</dbReference>
<dbReference type="Proteomes" id="UP001209540">
    <property type="component" value="Unassembled WGS sequence"/>
</dbReference>
<dbReference type="Pfam" id="PF06398">
    <property type="entry name" value="Pex24p"/>
    <property type="match status" value="1"/>
</dbReference>
<feature type="transmembrane region" description="Helical" evidence="6">
    <location>
        <begin position="12"/>
        <end position="37"/>
    </location>
</feature>
<dbReference type="InterPro" id="IPR010482">
    <property type="entry name" value="TECPR1-like_DysF"/>
</dbReference>
<evidence type="ECO:0000256" key="5">
    <source>
        <dbReference type="SAM" id="MobiDB-lite"/>
    </source>
</evidence>
<evidence type="ECO:0000256" key="6">
    <source>
        <dbReference type="SAM" id="Phobius"/>
    </source>
</evidence>
<feature type="region of interest" description="Disordered" evidence="5">
    <location>
        <begin position="437"/>
        <end position="464"/>
    </location>
</feature>
<protein>
    <submittedName>
        <fullName evidence="8">Integral peroxisomal membrane peroxin-domain-containing protein</fullName>
    </submittedName>
</protein>
<dbReference type="SMART" id="SM00693">
    <property type="entry name" value="DysFN"/>
    <property type="match status" value="1"/>
</dbReference>
<reference evidence="8" key="2">
    <citation type="submission" date="2023-02" db="EMBL/GenBank/DDBJ databases">
        <authorList>
            <consortium name="DOE Joint Genome Institute"/>
            <person name="Mondo S.J."/>
            <person name="Chang Y."/>
            <person name="Wang Y."/>
            <person name="Ahrendt S."/>
            <person name="Andreopoulos W."/>
            <person name="Barry K."/>
            <person name="Beard J."/>
            <person name="Benny G.L."/>
            <person name="Blankenship S."/>
            <person name="Bonito G."/>
            <person name="Cuomo C."/>
            <person name="Desiro A."/>
            <person name="Gervers K.A."/>
            <person name="Hundley H."/>
            <person name="Kuo A."/>
            <person name="LaButti K."/>
            <person name="Lang B.F."/>
            <person name="Lipzen A."/>
            <person name="O'Donnell K."/>
            <person name="Pangilinan J."/>
            <person name="Reynolds N."/>
            <person name="Sandor L."/>
            <person name="Smith M.W."/>
            <person name="Tsang A."/>
            <person name="Grigoriev I.V."/>
            <person name="Stajich J.E."/>
            <person name="Spatafora J.W."/>
        </authorList>
    </citation>
    <scope>NUCLEOTIDE SEQUENCE</scope>
    <source>
        <strain evidence="8">RSA 2281</strain>
    </source>
</reference>
<accession>A0AAD5JYC2</accession>
<keyword evidence="2 6" id="KW-0812">Transmembrane</keyword>
<comment type="caution">
    <text evidence="8">The sequence shown here is derived from an EMBL/GenBank/DDBJ whole genome shotgun (WGS) entry which is preliminary data.</text>
</comment>
<evidence type="ECO:0000313" key="8">
    <source>
        <dbReference type="EMBL" id="KAI9259626.1"/>
    </source>
</evidence>
<feature type="compositionally biased region" description="Low complexity" evidence="5">
    <location>
        <begin position="437"/>
        <end position="452"/>
    </location>
</feature>
<dbReference type="InterPro" id="IPR006614">
    <property type="entry name" value="Peroxin/Ferlin"/>
</dbReference>
<evidence type="ECO:0000259" key="7">
    <source>
        <dbReference type="SMART" id="SM00693"/>
    </source>
</evidence>
<dbReference type="EMBL" id="JAIXMP010000017">
    <property type="protein sequence ID" value="KAI9259626.1"/>
    <property type="molecule type" value="Genomic_DNA"/>
</dbReference>
<dbReference type="GO" id="GO:0012505">
    <property type="term" value="C:endomembrane system"/>
    <property type="evidence" value="ECO:0007669"/>
    <property type="project" value="UniProtKB-SubCell"/>
</dbReference>
<dbReference type="AlphaFoldDB" id="A0AAD5JYC2"/>
<gene>
    <name evidence="8" type="ORF">BDA99DRAFT_513751</name>
</gene>
<feature type="region of interest" description="Disordered" evidence="5">
    <location>
        <begin position="478"/>
        <end position="501"/>
    </location>
</feature>
<feature type="domain" description="Peroxin/Ferlin" evidence="7">
    <location>
        <begin position="272"/>
        <end position="338"/>
    </location>
</feature>
<comment type="subcellular location">
    <subcellularLocation>
        <location evidence="1">Endomembrane system</location>
        <topology evidence="1">Multi-pass membrane protein</topology>
    </subcellularLocation>
</comment>
<dbReference type="InterPro" id="IPR052646">
    <property type="entry name" value="Peroxisomal_PEX28-32"/>
</dbReference>
<evidence type="ECO:0000256" key="1">
    <source>
        <dbReference type="ARBA" id="ARBA00004127"/>
    </source>
</evidence>
<reference evidence="8" key="1">
    <citation type="journal article" date="2022" name="IScience">
        <title>Evolution of zygomycete secretomes and the origins of terrestrial fungal ecologies.</title>
        <authorList>
            <person name="Chang Y."/>
            <person name="Wang Y."/>
            <person name="Mondo S."/>
            <person name="Ahrendt S."/>
            <person name="Andreopoulos W."/>
            <person name="Barry K."/>
            <person name="Beard J."/>
            <person name="Benny G.L."/>
            <person name="Blankenship S."/>
            <person name="Bonito G."/>
            <person name="Cuomo C."/>
            <person name="Desiro A."/>
            <person name="Gervers K.A."/>
            <person name="Hundley H."/>
            <person name="Kuo A."/>
            <person name="LaButti K."/>
            <person name="Lang B.F."/>
            <person name="Lipzen A."/>
            <person name="O'Donnell K."/>
            <person name="Pangilinan J."/>
            <person name="Reynolds N."/>
            <person name="Sandor L."/>
            <person name="Smith M.E."/>
            <person name="Tsang A."/>
            <person name="Grigoriev I.V."/>
            <person name="Stajich J.E."/>
            <person name="Spatafora J.W."/>
        </authorList>
    </citation>
    <scope>NUCLEOTIDE SEQUENCE</scope>
    <source>
        <strain evidence="8">RSA 2281</strain>
    </source>
</reference>
<feature type="transmembrane region" description="Helical" evidence="6">
    <location>
        <begin position="57"/>
        <end position="84"/>
    </location>
</feature>
<dbReference type="PANTHER" id="PTHR31679:SF2">
    <property type="entry name" value="PEROXISOMAL MEMBRANE PROTEIN PEX30-RELATED"/>
    <property type="match status" value="1"/>
</dbReference>
<evidence type="ECO:0000256" key="4">
    <source>
        <dbReference type="ARBA" id="ARBA00023136"/>
    </source>
</evidence>
<keyword evidence="9" id="KW-1185">Reference proteome</keyword>
<dbReference type="PANTHER" id="PTHR31679">
    <property type="entry name" value="PEROXISOMAL MEMBRANE PROTEIN PEX30-RELATED"/>
    <property type="match status" value="1"/>
</dbReference>
<organism evidence="8 9">
    <name type="scientific">Phascolomyces articulosus</name>
    <dbReference type="NCBI Taxonomy" id="60185"/>
    <lineage>
        <taxon>Eukaryota</taxon>
        <taxon>Fungi</taxon>
        <taxon>Fungi incertae sedis</taxon>
        <taxon>Mucoromycota</taxon>
        <taxon>Mucoromycotina</taxon>
        <taxon>Mucoromycetes</taxon>
        <taxon>Mucorales</taxon>
        <taxon>Lichtheimiaceae</taxon>
        <taxon>Phascolomyces</taxon>
    </lineage>
</organism>
<keyword evidence="3 6" id="KW-1133">Transmembrane helix</keyword>